<dbReference type="Proteomes" id="UP000256253">
    <property type="component" value="Unassembled WGS sequence"/>
</dbReference>
<evidence type="ECO:0000313" key="1">
    <source>
        <dbReference type="EMBL" id="REF29497.1"/>
    </source>
</evidence>
<name>A0A3D9UJL0_9MICO</name>
<comment type="caution">
    <text evidence="1">The sequence shown here is derived from an EMBL/GenBank/DDBJ whole genome shotgun (WGS) entry which is preliminary data.</text>
</comment>
<proteinExistence type="predicted"/>
<protein>
    <submittedName>
        <fullName evidence="1">Uncharacterized protein</fullName>
    </submittedName>
</protein>
<dbReference type="AlphaFoldDB" id="A0A3D9UJL0"/>
<accession>A0A3D9UJL0</accession>
<evidence type="ECO:0000313" key="2">
    <source>
        <dbReference type="Proteomes" id="UP000256253"/>
    </source>
</evidence>
<sequence length="176" mass="19013">MQLFEGWIAMKRLGIRLCTALAGFVLVMTGCSGPTGPEPTQTGGTIPVLTQSTAGQKYAELQRKHPAVNGMYQTGTTSFFVIVSAQERAAMSTIRDEGFLPRISEVGDRELRRTQQDVEKIDPAGRQIMGVGVDLRNLRVNVRITTAASKGEVGKKVRALNHVNVQVSDGVETAAQ</sequence>
<keyword evidence="2" id="KW-1185">Reference proteome</keyword>
<dbReference type="EMBL" id="QTUA01000001">
    <property type="protein sequence ID" value="REF29497.1"/>
    <property type="molecule type" value="Genomic_DNA"/>
</dbReference>
<gene>
    <name evidence="1" type="ORF">DFJ65_0448</name>
</gene>
<reference evidence="1 2" key="1">
    <citation type="submission" date="2018-08" db="EMBL/GenBank/DDBJ databases">
        <title>Sequencing the genomes of 1000 actinobacteria strains.</title>
        <authorList>
            <person name="Klenk H.-P."/>
        </authorList>
    </citation>
    <scope>NUCLEOTIDE SEQUENCE [LARGE SCALE GENOMIC DNA]</scope>
    <source>
        <strain evidence="1 2">DSM 22967</strain>
    </source>
</reference>
<organism evidence="1 2">
    <name type="scientific">Calidifontibacter indicus</name>
    <dbReference type="NCBI Taxonomy" id="419650"/>
    <lineage>
        <taxon>Bacteria</taxon>
        <taxon>Bacillati</taxon>
        <taxon>Actinomycetota</taxon>
        <taxon>Actinomycetes</taxon>
        <taxon>Micrococcales</taxon>
        <taxon>Dermacoccaceae</taxon>
        <taxon>Calidifontibacter</taxon>
    </lineage>
</organism>